<evidence type="ECO:0000256" key="3">
    <source>
        <dbReference type="RuleBase" id="RU003560"/>
    </source>
</evidence>
<keyword evidence="4" id="KW-0808">Transferase</keyword>
<protein>
    <submittedName>
        <fullName evidence="4">Aminotransferase class III-fold pyridoxal phosphate-dependent enzyme</fullName>
    </submittedName>
</protein>
<dbReference type="GO" id="GO:0008483">
    <property type="term" value="F:transaminase activity"/>
    <property type="evidence" value="ECO:0007669"/>
    <property type="project" value="UniProtKB-KW"/>
</dbReference>
<dbReference type="InterPro" id="IPR015421">
    <property type="entry name" value="PyrdxlP-dep_Trfase_major"/>
</dbReference>
<reference evidence="4" key="2">
    <citation type="submission" date="2020-01" db="EMBL/GenBank/DDBJ databases">
        <authorList>
            <person name="Campanaro S."/>
        </authorList>
    </citation>
    <scope>NUCLEOTIDE SEQUENCE</scope>
    <source>
        <strain evidence="4">AS06rmzACSIP_7</strain>
    </source>
</reference>
<organism evidence="4 5">
    <name type="scientific">Syntrophorhabdus aromaticivorans</name>
    <dbReference type="NCBI Taxonomy" id="328301"/>
    <lineage>
        <taxon>Bacteria</taxon>
        <taxon>Pseudomonadati</taxon>
        <taxon>Thermodesulfobacteriota</taxon>
        <taxon>Syntrophorhabdia</taxon>
        <taxon>Syntrophorhabdales</taxon>
        <taxon>Syntrophorhabdaceae</taxon>
        <taxon>Syntrophorhabdus</taxon>
    </lineage>
</organism>
<dbReference type="STRING" id="909663.GCA_000512235_02432"/>
<accession>A0A351U2X5</accession>
<dbReference type="EMBL" id="JAAYEE010000156">
    <property type="protein sequence ID" value="NLW35675.1"/>
    <property type="molecule type" value="Genomic_DNA"/>
</dbReference>
<comment type="cofactor">
    <cofactor evidence="1">
        <name>pyridoxal 5'-phosphate</name>
        <dbReference type="ChEBI" id="CHEBI:597326"/>
    </cofactor>
</comment>
<dbReference type="InterPro" id="IPR005814">
    <property type="entry name" value="Aminotrans_3"/>
</dbReference>
<name>A0A351U2X5_9BACT</name>
<keyword evidence="4" id="KW-0032">Aminotransferase</keyword>
<dbReference type="InterPro" id="IPR015424">
    <property type="entry name" value="PyrdxlP-dep_Trfase"/>
</dbReference>
<keyword evidence="2 3" id="KW-0663">Pyridoxal phosphate</keyword>
<evidence type="ECO:0000256" key="1">
    <source>
        <dbReference type="ARBA" id="ARBA00001933"/>
    </source>
</evidence>
<reference evidence="4" key="1">
    <citation type="journal article" date="2020" name="Biotechnol. Biofuels">
        <title>New insights from the biogas microbiome by comprehensive genome-resolved metagenomics of nearly 1600 species originating from multiple anaerobic digesters.</title>
        <authorList>
            <person name="Campanaro S."/>
            <person name="Treu L."/>
            <person name="Rodriguez-R L.M."/>
            <person name="Kovalovszki A."/>
            <person name="Ziels R.M."/>
            <person name="Maus I."/>
            <person name="Zhu X."/>
            <person name="Kougias P.G."/>
            <person name="Basile A."/>
            <person name="Luo G."/>
            <person name="Schluter A."/>
            <person name="Konstantinidis K.T."/>
            <person name="Angelidaki I."/>
        </authorList>
    </citation>
    <scope>NUCLEOTIDE SEQUENCE</scope>
    <source>
        <strain evidence="4">AS06rmzACSIP_7</strain>
    </source>
</reference>
<comment type="caution">
    <text evidence="4">The sequence shown here is derived from an EMBL/GenBank/DDBJ whole genome shotgun (WGS) entry which is preliminary data.</text>
</comment>
<dbReference type="SUPFAM" id="SSF53383">
    <property type="entry name" value="PLP-dependent transferases"/>
    <property type="match status" value="1"/>
</dbReference>
<dbReference type="InterPro" id="IPR015422">
    <property type="entry name" value="PyrdxlP-dep_Trfase_small"/>
</dbReference>
<evidence type="ECO:0000256" key="2">
    <source>
        <dbReference type="ARBA" id="ARBA00022898"/>
    </source>
</evidence>
<dbReference type="AlphaFoldDB" id="A0A351U2X5"/>
<dbReference type="PANTHER" id="PTHR43713:SF3">
    <property type="entry name" value="GLUTAMATE-1-SEMIALDEHYDE 2,1-AMINOMUTASE 1, CHLOROPLASTIC-RELATED"/>
    <property type="match status" value="1"/>
</dbReference>
<evidence type="ECO:0000313" key="5">
    <source>
        <dbReference type="Proteomes" id="UP000777265"/>
    </source>
</evidence>
<dbReference type="GO" id="GO:0030170">
    <property type="term" value="F:pyridoxal phosphate binding"/>
    <property type="evidence" value="ECO:0007669"/>
    <property type="project" value="InterPro"/>
</dbReference>
<dbReference type="Pfam" id="PF00202">
    <property type="entry name" value="Aminotran_3"/>
    <property type="match status" value="1"/>
</dbReference>
<dbReference type="Gene3D" id="3.90.1150.10">
    <property type="entry name" value="Aspartate Aminotransferase, domain 1"/>
    <property type="match status" value="1"/>
</dbReference>
<comment type="similarity">
    <text evidence="3">Belongs to the class-III pyridoxal-phosphate-dependent aminotransferase family.</text>
</comment>
<gene>
    <name evidence="4" type="ORF">GXY80_09380</name>
</gene>
<sequence length="436" mass="47810">MTGQELYKKAKKLIPGGTQLLSKRPEMFLPDFWPSYYSKAKGVEVYDLEGKRYIDMSIMGVGACVLGYADPDVDGAVKEAIDNSSMCTLNAPEEVELAELLCKLHPWAQMVRYGRSGGEAMSIAVRIARAHTNKDVIAFCGYHGWTDWYLAANLGDHKALDGHLMPGLSPTGVPRGLTGTAIPFHYNQLDELKTIIQSHRNQIAAIVMEPQRDHAPDPGFLETVRSIASEFGIVLIFDEITTGFRMTAGGIHLLHGVNPDIAVFAKAMANGYPMAAVIGTEKVMQAAQSTFISSTNWTERTGPVAALAAIRKYQKENVAAHLIKIGDMITEGWKKVAAESSLKLHTDASIPSLAHFCMPYPDESALATLFAQLMLQKGYLAFHQFKPSFAHQPRHIEEYLAALSDVFPILAEAAEKGNATDLLEGPQAKRGFYRLT</sequence>
<dbReference type="Proteomes" id="UP000777265">
    <property type="component" value="Unassembled WGS sequence"/>
</dbReference>
<dbReference type="Gene3D" id="3.40.640.10">
    <property type="entry name" value="Type I PLP-dependent aspartate aminotransferase-like (Major domain)"/>
    <property type="match status" value="1"/>
</dbReference>
<dbReference type="PANTHER" id="PTHR43713">
    <property type="entry name" value="GLUTAMATE-1-SEMIALDEHYDE 2,1-AMINOMUTASE"/>
    <property type="match status" value="1"/>
</dbReference>
<proteinExistence type="inferred from homology"/>
<evidence type="ECO:0000313" key="4">
    <source>
        <dbReference type="EMBL" id="NLW35675.1"/>
    </source>
</evidence>